<evidence type="ECO:0000259" key="7">
    <source>
        <dbReference type="Pfam" id="PF08546"/>
    </source>
</evidence>
<dbReference type="InterPro" id="IPR008927">
    <property type="entry name" value="6-PGluconate_DH-like_C_sf"/>
</dbReference>
<evidence type="ECO:0000313" key="9">
    <source>
        <dbReference type="Proteomes" id="UP000198406"/>
    </source>
</evidence>
<dbReference type="EC" id="1.1.1.169" evidence="2"/>
<reference evidence="8 9" key="1">
    <citation type="journal article" date="2015" name="Plant Cell">
        <title>Oil accumulation by the oleaginous diatom Fistulifera solaris as revealed by the genome and transcriptome.</title>
        <authorList>
            <person name="Tanaka T."/>
            <person name="Maeda Y."/>
            <person name="Veluchamy A."/>
            <person name="Tanaka M."/>
            <person name="Abida H."/>
            <person name="Marechal E."/>
            <person name="Bowler C."/>
            <person name="Muto M."/>
            <person name="Sunaga Y."/>
            <person name="Tanaka M."/>
            <person name="Yoshino T."/>
            <person name="Taniguchi T."/>
            <person name="Fukuda Y."/>
            <person name="Nemoto M."/>
            <person name="Matsumoto M."/>
            <person name="Wong P.S."/>
            <person name="Aburatani S."/>
            <person name="Fujibuchi W."/>
        </authorList>
    </citation>
    <scope>NUCLEOTIDE SEQUENCE [LARGE SCALE GENOMIC DNA]</scope>
    <source>
        <strain evidence="8 9">JPCC DA0580</strain>
    </source>
</reference>
<dbReference type="NCBIfam" id="TIGR00745">
    <property type="entry name" value="apbA_panE"/>
    <property type="match status" value="1"/>
</dbReference>
<evidence type="ECO:0000256" key="3">
    <source>
        <dbReference type="ARBA" id="ARBA00022857"/>
    </source>
</evidence>
<evidence type="ECO:0000313" key="8">
    <source>
        <dbReference type="EMBL" id="GAX18473.1"/>
    </source>
</evidence>
<dbReference type="InterPro" id="IPR013328">
    <property type="entry name" value="6PGD_dom2"/>
</dbReference>
<dbReference type="GO" id="GO:0050661">
    <property type="term" value="F:NADP binding"/>
    <property type="evidence" value="ECO:0007669"/>
    <property type="project" value="TreeGrafter"/>
</dbReference>
<dbReference type="AlphaFoldDB" id="A0A1Z5JWQ4"/>
<gene>
    <name evidence="8" type="ORF">FisN_2Lh127</name>
</gene>
<dbReference type="InterPro" id="IPR013752">
    <property type="entry name" value="KPA_reductase"/>
</dbReference>
<dbReference type="InterPro" id="IPR050838">
    <property type="entry name" value="Ketopantoate_reductase"/>
</dbReference>
<dbReference type="GO" id="GO:0008677">
    <property type="term" value="F:2-dehydropantoate 2-reductase activity"/>
    <property type="evidence" value="ECO:0007669"/>
    <property type="project" value="UniProtKB-EC"/>
</dbReference>
<dbReference type="GO" id="GO:0005737">
    <property type="term" value="C:cytoplasm"/>
    <property type="evidence" value="ECO:0007669"/>
    <property type="project" value="TreeGrafter"/>
</dbReference>
<dbReference type="SUPFAM" id="SSF48179">
    <property type="entry name" value="6-phosphogluconate dehydrogenase C-terminal domain-like"/>
    <property type="match status" value="1"/>
</dbReference>
<organism evidence="8 9">
    <name type="scientific">Fistulifera solaris</name>
    <name type="common">Oleaginous diatom</name>
    <dbReference type="NCBI Taxonomy" id="1519565"/>
    <lineage>
        <taxon>Eukaryota</taxon>
        <taxon>Sar</taxon>
        <taxon>Stramenopiles</taxon>
        <taxon>Ochrophyta</taxon>
        <taxon>Bacillariophyta</taxon>
        <taxon>Bacillariophyceae</taxon>
        <taxon>Bacillariophycidae</taxon>
        <taxon>Naviculales</taxon>
        <taxon>Naviculaceae</taxon>
        <taxon>Fistulifera</taxon>
    </lineage>
</organism>
<feature type="domain" description="Ketopantoate reductase C-terminal" evidence="7">
    <location>
        <begin position="208"/>
        <end position="333"/>
    </location>
</feature>
<feature type="domain" description="Ketopantoate reductase N-terminal" evidence="6">
    <location>
        <begin position="21"/>
        <end position="187"/>
    </location>
</feature>
<keyword evidence="3" id="KW-0521">NADP</keyword>
<sequence length="342" mass="38304">MTSASQQHATNAAFFDFQEPIHILGAGSIGLLWAASIRSALPSYPVQLLLRKNHQHRLLGGSKVAICVQAKHNITRRAPRTVQVPAALIGELNQKRPFQNLFVTTKAHQALPALTTVVDRISPQTRIILLCNGALAIRETLREFLKERSRIHLAMTTHGAYRDDDDDDDELYHVVHAGYGTTSIEDYPAMAHLLDLAGLNCTTSLTLDRELWYKLAANCVINPLTALYRCRNGDIRRLYEQRNHPPESSLDVYMMEIVQEVSMVAHQMTGQEYAVESLQTYVETVIKATSANQSSMFQDVLAGRDTEIDYLNGFIVQQGQQRGLSCPVNQQLVKDVLGLRNR</sequence>
<dbReference type="InParanoid" id="A0A1Z5JWQ4"/>
<dbReference type="InterPro" id="IPR013332">
    <property type="entry name" value="KPR_N"/>
</dbReference>
<evidence type="ECO:0000256" key="5">
    <source>
        <dbReference type="ARBA" id="ARBA00032024"/>
    </source>
</evidence>
<evidence type="ECO:0000256" key="4">
    <source>
        <dbReference type="ARBA" id="ARBA00023002"/>
    </source>
</evidence>
<dbReference type="Gene3D" id="1.10.1040.10">
    <property type="entry name" value="N-(1-d-carboxylethyl)-l-norvaline Dehydrogenase, domain 2"/>
    <property type="match status" value="1"/>
</dbReference>
<proteinExistence type="inferred from homology"/>
<dbReference type="Gene3D" id="3.40.50.720">
    <property type="entry name" value="NAD(P)-binding Rossmann-like Domain"/>
    <property type="match status" value="1"/>
</dbReference>
<dbReference type="PANTHER" id="PTHR43765:SF2">
    <property type="entry name" value="2-DEHYDROPANTOATE 2-REDUCTASE"/>
    <property type="match status" value="1"/>
</dbReference>
<dbReference type="Proteomes" id="UP000198406">
    <property type="component" value="Unassembled WGS sequence"/>
</dbReference>
<dbReference type="PANTHER" id="PTHR43765">
    <property type="entry name" value="2-DEHYDROPANTOATE 2-REDUCTASE-RELATED"/>
    <property type="match status" value="1"/>
</dbReference>
<evidence type="ECO:0000259" key="6">
    <source>
        <dbReference type="Pfam" id="PF02558"/>
    </source>
</evidence>
<keyword evidence="4 8" id="KW-0560">Oxidoreductase</keyword>
<evidence type="ECO:0000256" key="2">
    <source>
        <dbReference type="ARBA" id="ARBA00013014"/>
    </source>
</evidence>
<dbReference type="EMBL" id="BDSP01000130">
    <property type="protein sequence ID" value="GAX18473.1"/>
    <property type="molecule type" value="Genomic_DNA"/>
</dbReference>
<comment type="similarity">
    <text evidence="1">Belongs to the ketopantoate reductase family.</text>
</comment>
<dbReference type="GO" id="GO:0015940">
    <property type="term" value="P:pantothenate biosynthetic process"/>
    <property type="evidence" value="ECO:0007669"/>
    <property type="project" value="InterPro"/>
</dbReference>
<name>A0A1Z5JWQ4_FISSO</name>
<dbReference type="SUPFAM" id="SSF51735">
    <property type="entry name" value="NAD(P)-binding Rossmann-fold domains"/>
    <property type="match status" value="1"/>
</dbReference>
<dbReference type="InterPro" id="IPR003710">
    <property type="entry name" value="ApbA"/>
</dbReference>
<evidence type="ECO:0000256" key="1">
    <source>
        <dbReference type="ARBA" id="ARBA00007870"/>
    </source>
</evidence>
<protein>
    <recommendedName>
        <fullName evidence="2">2-dehydropantoate 2-reductase</fullName>
        <ecNumber evidence="2">1.1.1.169</ecNumber>
    </recommendedName>
    <alternativeName>
        <fullName evidence="5">Ketopantoate reductase</fullName>
    </alternativeName>
</protein>
<accession>A0A1Z5JWQ4</accession>
<dbReference type="Pfam" id="PF08546">
    <property type="entry name" value="ApbA_C"/>
    <property type="match status" value="1"/>
</dbReference>
<keyword evidence="9" id="KW-1185">Reference proteome</keyword>
<dbReference type="OrthoDB" id="46571at2759"/>
<dbReference type="Pfam" id="PF02558">
    <property type="entry name" value="ApbA"/>
    <property type="match status" value="1"/>
</dbReference>
<comment type="caution">
    <text evidence="8">The sequence shown here is derived from an EMBL/GenBank/DDBJ whole genome shotgun (WGS) entry which is preliminary data.</text>
</comment>
<dbReference type="InterPro" id="IPR036291">
    <property type="entry name" value="NAD(P)-bd_dom_sf"/>
</dbReference>